<dbReference type="Proteomes" id="UP001374535">
    <property type="component" value="Chromosome 11"/>
</dbReference>
<protein>
    <submittedName>
        <fullName evidence="2">Uncharacterized protein</fullName>
    </submittedName>
</protein>
<feature type="signal peptide" evidence="1">
    <location>
        <begin position="1"/>
        <end position="25"/>
    </location>
</feature>
<proteinExistence type="predicted"/>
<gene>
    <name evidence="2" type="ORF">V8G54_036891</name>
</gene>
<evidence type="ECO:0000256" key="1">
    <source>
        <dbReference type="SAM" id="SignalP"/>
    </source>
</evidence>
<sequence length="106" mass="12072">MKTKGVWVIMMIMLVLIGSDYNVLSVQVESKDVSDGLDCPGKCLLECAPLTVFPILYSICVRDCCRKCCKSQDKPLECRARCPNISTGIYLFLLQNHFLYHFIDIF</sequence>
<evidence type="ECO:0000313" key="3">
    <source>
        <dbReference type="Proteomes" id="UP001374535"/>
    </source>
</evidence>
<feature type="chain" id="PRO_5043047637" evidence="1">
    <location>
        <begin position="26"/>
        <end position="106"/>
    </location>
</feature>
<name>A0AAQ3RG10_VIGMU</name>
<reference evidence="2 3" key="1">
    <citation type="journal article" date="2023" name="Life. Sci Alliance">
        <title>Evolutionary insights into 3D genome organization and epigenetic landscape of Vigna mungo.</title>
        <authorList>
            <person name="Junaid A."/>
            <person name="Singh B."/>
            <person name="Bhatia S."/>
        </authorList>
    </citation>
    <scope>NUCLEOTIDE SEQUENCE [LARGE SCALE GENOMIC DNA]</scope>
    <source>
        <strain evidence="2">Urdbean</strain>
    </source>
</reference>
<dbReference type="AlphaFoldDB" id="A0AAQ3RG10"/>
<evidence type="ECO:0000313" key="2">
    <source>
        <dbReference type="EMBL" id="WVY91377.1"/>
    </source>
</evidence>
<keyword evidence="3" id="KW-1185">Reference proteome</keyword>
<organism evidence="2 3">
    <name type="scientific">Vigna mungo</name>
    <name type="common">Black gram</name>
    <name type="synonym">Phaseolus mungo</name>
    <dbReference type="NCBI Taxonomy" id="3915"/>
    <lineage>
        <taxon>Eukaryota</taxon>
        <taxon>Viridiplantae</taxon>
        <taxon>Streptophyta</taxon>
        <taxon>Embryophyta</taxon>
        <taxon>Tracheophyta</taxon>
        <taxon>Spermatophyta</taxon>
        <taxon>Magnoliopsida</taxon>
        <taxon>eudicotyledons</taxon>
        <taxon>Gunneridae</taxon>
        <taxon>Pentapetalae</taxon>
        <taxon>rosids</taxon>
        <taxon>fabids</taxon>
        <taxon>Fabales</taxon>
        <taxon>Fabaceae</taxon>
        <taxon>Papilionoideae</taxon>
        <taxon>50 kb inversion clade</taxon>
        <taxon>NPAAA clade</taxon>
        <taxon>indigoferoid/millettioid clade</taxon>
        <taxon>Phaseoleae</taxon>
        <taxon>Vigna</taxon>
    </lineage>
</organism>
<keyword evidence="1" id="KW-0732">Signal</keyword>
<accession>A0AAQ3RG10</accession>
<dbReference type="EMBL" id="CP144690">
    <property type="protein sequence ID" value="WVY91377.1"/>
    <property type="molecule type" value="Genomic_DNA"/>
</dbReference>